<dbReference type="HOGENOM" id="CLU_000022_2_12_7"/>
<feature type="domain" description="Formyl transferase N-terminal" evidence="1">
    <location>
        <begin position="19"/>
        <end position="131"/>
    </location>
</feature>
<dbReference type="PATRIC" id="fig|306263.5.peg.1295"/>
<gene>
    <name evidence="2" type="ordered locus">Cla_1311</name>
</gene>
<dbReference type="STRING" id="306263.Cla_1312"/>
<name>B9KDJ0_CAMLR</name>
<proteinExistence type="predicted"/>
<dbReference type="AlphaFoldDB" id="B9KDJ0"/>
<dbReference type="EMBL" id="CP000932">
    <property type="protein sequence ID" value="ACM64628.2"/>
    <property type="molecule type" value="Genomic_DNA"/>
</dbReference>
<sequence length="238" mass="27738">MREFEKIFIIGDGKVANSCKKIAQNFFNKEVFKIDTSNINSLDQILNSIKNSFIISANNFYIFKKECVENNFIINYHNSLLPKHKGNNAHIWAIWENDEKTGITWHKVDCDIDTGDIIIQKEIILDDTFTAIKLLQLQSNLAINSFEECLNKIYKNSPYKKQDKNNSYHKKNELPNNGILDISWDKNKISRFLRSMDNGNLTNKAKINISNHEYEISFFNINENNIELNVENIVIIKN</sequence>
<dbReference type="Proteomes" id="UP000007727">
    <property type="component" value="Chromosome"/>
</dbReference>
<reference evidence="2 3" key="1">
    <citation type="journal article" date="2008" name="Foodborne Pathog. Dis.">
        <title>The complete genome sequence and analysis of the human pathogen Campylobacter lari.</title>
        <authorList>
            <person name="Miller W.G."/>
            <person name="Wang G."/>
            <person name="Binnewies T.T."/>
            <person name="Parker C.T."/>
        </authorList>
    </citation>
    <scope>NUCLEOTIDE SEQUENCE [LARGE SCALE GENOMIC DNA]</scope>
    <source>
        <strain evidence="3">RM2100 / D67 / ATCC BAA-1060</strain>
    </source>
</reference>
<dbReference type="SUPFAM" id="SSF53328">
    <property type="entry name" value="Formyltransferase"/>
    <property type="match status" value="1"/>
</dbReference>
<dbReference type="GO" id="GO:0004479">
    <property type="term" value="F:methionyl-tRNA formyltransferase activity"/>
    <property type="evidence" value="ECO:0007669"/>
    <property type="project" value="TreeGrafter"/>
</dbReference>
<evidence type="ECO:0000259" key="1">
    <source>
        <dbReference type="Pfam" id="PF00551"/>
    </source>
</evidence>
<keyword evidence="3" id="KW-1185">Reference proteome</keyword>
<keyword evidence="2" id="KW-0808">Transferase</keyword>
<dbReference type="PANTHER" id="PTHR11138:SF5">
    <property type="entry name" value="METHIONYL-TRNA FORMYLTRANSFERASE, MITOCHONDRIAL"/>
    <property type="match status" value="1"/>
</dbReference>
<dbReference type="InterPro" id="IPR002376">
    <property type="entry name" value="Formyl_transf_N"/>
</dbReference>
<dbReference type="PANTHER" id="PTHR11138">
    <property type="entry name" value="METHIONYL-TRNA FORMYLTRANSFERASE"/>
    <property type="match status" value="1"/>
</dbReference>
<dbReference type="RefSeq" id="WP_012662012.1">
    <property type="nucleotide sequence ID" value="NC_012039.1"/>
</dbReference>
<evidence type="ECO:0000313" key="2">
    <source>
        <dbReference type="EMBL" id="ACM64628.2"/>
    </source>
</evidence>
<dbReference type="eggNOG" id="COG1020">
    <property type="taxonomic scope" value="Bacteria"/>
</dbReference>
<evidence type="ECO:0000313" key="3">
    <source>
        <dbReference type="Proteomes" id="UP000007727"/>
    </source>
</evidence>
<accession>B9KDJ0</accession>
<protein>
    <submittedName>
        <fullName evidence="2">Formyltransferase domain-containing protein</fullName>
    </submittedName>
</protein>
<dbReference type="KEGG" id="cla:CLA_1311"/>
<dbReference type="InterPro" id="IPR036477">
    <property type="entry name" value="Formyl_transf_N_sf"/>
</dbReference>
<dbReference type="Pfam" id="PF00551">
    <property type="entry name" value="Formyl_trans_N"/>
    <property type="match status" value="1"/>
</dbReference>
<dbReference type="GO" id="GO:0005829">
    <property type="term" value="C:cytosol"/>
    <property type="evidence" value="ECO:0007669"/>
    <property type="project" value="TreeGrafter"/>
</dbReference>
<organism evidence="2 3">
    <name type="scientific">Campylobacter lari (strain RM2100 / D67 / ATCC BAA-1060)</name>
    <dbReference type="NCBI Taxonomy" id="306263"/>
    <lineage>
        <taxon>Bacteria</taxon>
        <taxon>Pseudomonadati</taxon>
        <taxon>Campylobacterota</taxon>
        <taxon>Epsilonproteobacteria</taxon>
        <taxon>Campylobacterales</taxon>
        <taxon>Campylobacteraceae</taxon>
        <taxon>Campylobacter</taxon>
    </lineage>
</organism>
<dbReference type="Gene3D" id="3.40.50.12230">
    <property type="match status" value="1"/>
</dbReference>